<dbReference type="EMBL" id="BDOQ01000010">
    <property type="protein sequence ID" value="GBG14794.1"/>
    <property type="molecule type" value="Genomic_DNA"/>
</dbReference>
<dbReference type="Proteomes" id="UP000245081">
    <property type="component" value="Unassembled WGS sequence"/>
</dbReference>
<gene>
    <name evidence="1" type="ORF">NMK_2395</name>
</gene>
<evidence type="ECO:0000313" key="2">
    <source>
        <dbReference type="Proteomes" id="UP000245081"/>
    </source>
</evidence>
<comment type="caution">
    <text evidence="1">The sequence shown here is derived from an EMBL/GenBank/DDBJ whole genome shotgun (WGS) entry which is preliminary data.</text>
</comment>
<dbReference type="AlphaFoldDB" id="A0A2R5FE89"/>
<evidence type="ECO:0000313" key="1">
    <source>
        <dbReference type="EMBL" id="GBG14794.1"/>
    </source>
</evidence>
<protein>
    <submittedName>
        <fullName evidence="1">Methanol dehydrogenase</fullName>
    </submittedName>
</protein>
<reference evidence="1 2" key="1">
    <citation type="journal article" date="2018" name="Environ. Microbiol.">
        <title>Isolation and genomic characterization of Novimethylophilus kurashikiensis gen. nov. sp. nov., a new lanthanide-dependent methylotrophic species of Methylophilaceae.</title>
        <authorList>
            <person name="Lv H."/>
            <person name="Sahin N."/>
            <person name="Tani A."/>
        </authorList>
    </citation>
    <scope>NUCLEOTIDE SEQUENCE [LARGE SCALE GENOMIC DNA]</scope>
    <source>
        <strain evidence="1 2">La2-4</strain>
    </source>
</reference>
<dbReference type="RefSeq" id="WP_109015982.1">
    <property type="nucleotide sequence ID" value="NZ_BDOQ01000010.1"/>
</dbReference>
<keyword evidence="2" id="KW-1185">Reference proteome</keyword>
<accession>A0A2R5FE89</accession>
<name>A0A2R5FE89_9PROT</name>
<proteinExistence type="predicted"/>
<sequence>MAKLIFRRKNDEVLEVCFDDKVISSCSHDSVGWDGMEEVESALKSLAAHLNIEVVDEYGDEEEVEELDEKED</sequence>
<organism evidence="1 2">
    <name type="scientific">Novimethylophilus kurashikiensis</name>
    <dbReference type="NCBI Taxonomy" id="1825523"/>
    <lineage>
        <taxon>Bacteria</taxon>
        <taxon>Pseudomonadati</taxon>
        <taxon>Pseudomonadota</taxon>
        <taxon>Betaproteobacteria</taxon>
        <taxon>Nitrosomonadales</taxon>
        <taxon>Methylophilaceae</taxon>
        <taxon>Novimethylophilus</taxon>
    </lineage>
</organism>